<feature type="region of interest" description="Disordered" evidence="4">
    <location>
        <begin position="1"/>
        <end position="22"/>
    </location>
</feature>
<feature type="compositionally biased region" description="Basic residues" evidence="4">
    <location>
        <begin position="1"/>
        <end position="18"/>
    </location>
</feature>
<evidence type="ECO:0000313" key="5">
    <source>
        <dbReference type="Proteomes" id="UP000248482"/>
    </source>
</evidence>
<evidence type="ECO:0000256" key="2">
    <source>
        <dbReference type="ARBA" id="ARBA00023128"/>
    </source>
</evidence>
<dbReference type="Pfam" id="PF02297">
    <property type="entry name" value="COX6B"/>
    <property type="match status" value="1"/>
</dbReference>
<dbReference type="KEGG" id="elk:111160528"/>
<reference evidence="6" key="1">
    <citation type="submission" date="2025-08" db="UniProtKB">
        <authorList>
            <consortium name="RefSeq"/>
        </authorList>
    </citation>
    <scope>IDENTIFICATION</scope>
    <source>
        <tissue evidence="6">Blood</tissue>
    </source>
</reference>
<dbReference type="PROSITE" id="PS51808">
    <property type="entry name" value="CHCH"/>
    <property type="match status" value="1"/>
</dbReference>
<sequence length="202" mass="22184">MTLSSRQRRREPGRRRARGQFAGGFRRARVLEAGPGGSDSARLGLPFGTAGSSAGAAGSSRRVRFLVERLVCRPPSTWAQLPPSYSLGPRGMAAPSMKERQACWGARDEYWKCLDEKAEDASQCEQLRSAFESRCPQQWVRHTRRLSVTGRWRRAERVCGGLRGEAGGGSSDPVCRAAEKTLPGHPDLVYVLRSGRRLGSVT</sequence>
<dbReference type="Gene3D" id="1.10.10.140">
    <property type="entry name" value="Cytochrome c oxidase, subunit VIb"/>
    <property type="match status" value="1"/>
</dbReference>
<organism evidence="5 6">
    <name type="scientific">Enhydra lutris kenyoni</name>
    <name type="common">northern sea otter</name>
    <dbReference type="NCBI Taxonomy" id="391180"/>
    <lineage>
        <taxon>Eukaryota</taxon>
        <taxon>Metazoa</taxon>
        <taxon>Chordata</taxon>
        <taxon>Craniata</taxon>
        <taxon>Vertebrata</taxon>
        <taxon>Euteleostomi</taxon>
        <taxon>Mammalia</taxon>
        <taxon>Eutheria</taxon>
        <taxon>Laurasiatheria</taxon>
        <taxon>Carnivora</taxon>
        <taxon>Caniformia</taxon>
        <taxon>Musteloidea</taxon>
        <taxon>Mustelidae</taxon>
        <taxon>Lutrinae</taxon>
        <taxon>Enhydra</taxon>
    </lineage>
</organism>
<keyword evidence="5" id="KW-1185">Reference proteome</keyword>
<dbReference type="GO" id="GO:0008535">
    <property type="term" value="P:respiratory chain complex IV assembly"/>
    <property type="evidence" value="ECO:0007669"/>
    <property type="project" value="InterPro"/>
</dbReference>
<keyword evidence="3" id="KW-1015">Disulfide bond</keyword>
<comment type="subcellular location">
    <subcellularLocation>
        <location evidence="1">Mitochondrion</location>
    </subcellularLocation>
</comment>
<dbReference type="SUPFAM" id="SSF47694">
    <property type="entry name" value="Cytochrome c oxidase subunit h"/>
    <property type="match status" value="1"/>
</dbReference>
<dbReference type="InterPro" id="IPR036549">
    <property type="entry name" value="CX6/COA6-like_sf"/>
</dbReference>
<protein>
    <submittedName>
        <fullName evidence="6">Uncharacterized protein LOC111160528 isoform X1</fullName>
    </submittedName>
</protein>
<dbReference type="PANTHER" id="PTHR46690:SF1">
    <property type="entry name" value="CYTOCHROME C OXIDASE ASSEMBLY FACTOR 6 HOMOLOG"/>
    <property type="match status" value="1"/>
</dbReference>
<dbReference type="GO" id="GO:0042775">
    <property type="term" value="P:mitochondrial ATP synthesis coupled electron transport"/>
    <property type="evidence" value="ECO:0007669"/>
    <property type="project" value="TreeGrafter"/>
</dbReference>
<evidence type="ECO:0000313" key="6">
    <source>
        <dbReference type="RefSeq" id="XP_022379397.1"/>
    </source>
</evidence>
<proteinExistence type="predicted"/>
<name>A0A2Y9KZ91_ENHLU</name>
<dbReference type="Proteomes" id="UP000248482">
    <property type="component" value="Unplaced"/>
</dbReference>
<keyword evidence="2" id="KW-0496">Mitochondrion</keyword>
<dbReference type="AlphaFoldDB" id="A0A2Y9KZ91"/>
<dbReference type="PANTHER" id="PTHR46690">
    <property type="entry name" value="CYTOCHROME C OXIDASE ASSEMBLY FACTOR 6 HOMOLOG"/>
    <property type="match status" value="1"/>
</dbReference>
<dbReference type="GeneID" id="111160528"/>
<dbReference type="InterPro" id="IPR048280">
    <property type="entry name" value="COX6B-like"/>
</dbReference>
<dbReference type="RefSeq" id="XP_022379397.1">
    <property type="nucleotide sequence ID" value="XM_022523689.1"/>
</dbReference>
<evidence type="ECO:0000256" key="4">
    <source>
        <dbReference type="SAM" id="MobiDB-lite"/>
    </source>
</evidence>
<dbReference type="OrthoDB" id="16284at2759"/>
<accession>A0A2Y9KZ91</accession>
<gene>
    <name evidence="6" type="primary">LOC111160528</name>
</gene>
<evidence type="ECO:0000256" key="3">
    <source>
        <dbReference type="ARBA" id="ARBA00023157"/>
    </source>
</evidence>
<evidence type="ECO:0000256" key="1">
    <source>
        <dbReference type="ARBA" id="ARBA00004173"/>
    </source>
</evidence>
<dbReference type="GO" id="GO:0005739">
    <property type="term" value="C:mitochondrion"/>
    <property type="evidence" value="ECO:0007669"/>
    <property type="project" value="UniProtKB-SubCell"/>
</dbReference>
<dbReference type="InterPro" id="IPR042289">
    <property type="entry name" value="COA6"/>
</dbReference>
<dbReference type="STRING" id="391180.A0A2Y9KZ91"/>